<reference evidence="1 2" key="1">
    <citation type="submission" date="2017-03" db="EMBL/GenBank/DDBJ databases">
        <authorList>
            <person name="Afonso C.L."/>
            <person name="Miller P.J."/>
            <person name="Scott M.A."/>
            <person name="Spackman E."/>
            <person name="Goraichik I."/>
            <person name="Dimitrov K.M."/>
            <person name="Suarez D.L."/>
            <person name="Swayne D.E."/>
        </authorList>
    </citation>
    <scope>NUCLEOTIDE SEQUENCE [LARGE SCALE GENOMIC DNA]</scope>
    <source>
        <strain evidence="1 2">CECT 8287</strain>
    </source>
</reference>
<gene>
    <name evidence="1" type="ORF">PEL8287_01555</name>
</gene>
<evidence type="ECO:0000313" key="2">
    <source>
        <dbReference type="Proteomes" id="UP000193827"/>
    </source>
</evidence>
<dbReference type="EMBL" id="FWFL01000003">
    <property type="protein sequence ID" value="SLN32573.1"/>
    <property type="molecule type" value="Genomic_DNA"/>
</dbReference>
<name>A0A1Y5S558_9RHOB</name>
<evidence type="ECO:0000313" key="1">
    <source>
        <dbReference type="EMBL" id="SLN32573.1"/>
    </source>
</evidence>
<keyword evidence="2" id="KW-1185">Reference proteome</keyword>
<organism evidence="1 2">
    <name type="scientific">Roseovarius litorisediminis</name>
    <dbReference type="NCBI Taxonomy" id="1312363"/>
    <lineage>
        <taxon>Bacteria</taxon>
        <taxon>Pseudomonadati</taxon>
        <taxon>Pseudomonadota</taxon>
        <taxon>Alphaproteobacteria</taxon>
        <taxon>Rhodobacterales</taxon>
        <taxon>Roseobacteraceae</taxon>
        <taxon>Roseovarius</taxon>
    </lineage>
</organism>
<dbReference type="AlphaFoldDB" id="A0A1Y5S558"/>
<accession>A0A1Y5S558</accession>
<sequence length="133" mass="14900">MGRDVHITRRAKWSGKGKDITLNEWLNYVDGDDSLRLEDAASAKISATKEAIRAESPGIAVWLDHPDKDAARITHHNGVISVSNPDAALLAKMNEIAIHMRARVQGDDGEFFDPEDNVLLDSQSGKRPWWKLW</sequence>
<dbReference type="Proteomes" id="UP000193827">
    <property type="component" value="Unassembled WGS sequence"/>
</dbReference>
<dbReference type="RefSeq" id="WP_085891784.1">
    <property type="nucleotide sequence ID" value="NZ_FWFL01000003.1"/>
</dbReference>
<protein>
    <submittedName>
        <fullName evidence="1">Uncharacterized protein</fullName>
    </submittedName>
</protein>
<dbReference type="OrthoDB" id="981250at2"/>
<proteinExistence type="predicted"/>